<organism evidence="8 9">
    <name type="scientific">Elasticomyces elasticus</name>
    <dbReference type="NCBI Taxonomy" id="574655"/>
    <lineage>
        <taxon>Eukaryota</taxon>
        <taxon>Fungi</taxon>
        <taxon>Dikarya</taxon>
        <taxon>Ascomycota</taxon>
        <taxon>Pezizomycotina</taxon>
        <taxon>Dothideomycetes</taxon>
        <taxon>Dothideomycetidae</taxon>
        <taxon>Mycosphaerellales</taxon>
        <taxon>Teratosphaeriaceae</taxon>
        <taxon>Elasticomyces</taxon>
    </lineage>
</organism>
<evidence type="ECO:0000256" key="1">
    <source>
        <dbReference type="ARBA" id="ARBA00016067"/>
    </source>
</evidence>
<reference evidence="8" key="1">
    <citation type="submission" date="2023-08" db="EMBL/GenBank/DDBJ databases">
        <title>Black Yeasts Isolated from many extreme environments.</title>
        <authorList>
            <person name="Coleine C."/>
            <person name="Stajich J.E."/>
            <person name="Selbmann L."/>
        </authorList>
    </citation>
    <scope>NUCLEOTIDE SEQUENCE</scope>
    <source>
        <strain evidence="8">CCFEE 5810</strain>
    </source>
</reference>
<dbReference type="GO" id="GO:0034399">
    <property type="term" value="C:nuclear periphery"/>
    <property type="evidence" value="ECO:0007669"/>
    <property type="project" value="TreeGrafter"/>
</dbReference>
<dbReference type="GO" id="GO:0051301">
    <property type="term" value="P:cell division"/>
    <property type="evidence" value="ECO:0007669"/>
    <property type="project" value="UniProtKB-KW"/>
</dbReference>
<evidence type="ECO:0000256" key="2">
    <source>
        <dbReference type="ARBA" id="ARBA00022618"/>
    </source>
</evidence>
<sequence length="776" mass="86214">MNPVLSEKRLAHGIASDLVAYCDAHDLVAIATDAHDVVIYRITGHVAFTVKRKNAGVEVTGLAWKEDGSVLSVGWSDAECAMHLGEDGRLMATIAPEPKMVAKHTDAETDLSNIAISAFKWTRYRFSEGQSIESDVRTLGLNTESSLDVSSDGSLLPGSSASINALARSIAIMDATSVLPKLSALPSHGLRTDLLGNRFNSQALTNHVMDSSSGVEPDQVDIMVTCSRAGSVRIQRDYLGIVRRYEDMGTPVLQASHRHSHYHSILSRTADDQLQLNTVIVPLDTISRSLFQAVSLHTKRITDIFDYTTQIMRCITHDYTTGLQFPGRLITNMQNELDEKQEGDLVTNLYHLALTGNYSETMREWLVDIVKDTNHKRWDQAVSAMYTNIQQHLFIHLKPALDRLSIATTTLRGHARYHEESTKLNFEVPIELFTRALDGVDTLRIVSQKLLLVVAEEQKQFKAFSKWLRVMIDVGAAGPGSKGAAEMEAKENPNIDYSLVLKYIEETLMTSGLSRLVLEKKTGSATTHAGQMRYELACAAVSRLDMRKSNDDDMPNLEHLIGLPVLMVDFSKNLHELLQRVNLVQLKSLWTPSHVPVKVEVSPETRALDMQMIVPQRRGVRRDAGTMRLLMVGPESPKYLLLHTFPYDPDNKDAKGTVSELRFKLDIVDAKFHSNDGAIVLSRNVDSIGVAYHLISEARISHTNELSAGSDLWTTEAHPGFMPERIIVGGRQDHKVCLVFGNGGRHWITLDLDSLRRSKDTRGLNGGAVVGDEMEE</sequence>
<keyword evidence="5" id="KW-0131">Cell cycle</keyword>
<evidence type="ECO:0000256" key="5">
    <source>
        <dbReference type="ARBA" id="ARBA00023306"/>
    </source>
</evidence>
<keyword evidence="2" id="KW-0132">Cell division</keyword>
<dbReference type="Pfam" id="PF12894">
    <property type="entry name" value="ANAPC4_WD40"/>
    <property type="match status" value="1"/>
</dbReference>
<name>A0AAN8A5Q3_9PEZI</name>
<feature type="domain" description="Anaphase-promoting complex subunit 4-like WD40" evidence="6">
    <location>
        <begin position="19"/>
        <end position="100"/>
    </location>
</feature>
<dbReference type="GO" id="GO:0005680">
    <property type="term" value="C:anaphase-promoting complex"/>
    <property type="evidence" value="ECO:0007669"/>
    <property type="project" value="InterPro"/>
</dbReference>
<evidence type="ECO:0000313" key="9">
    <source>
        <dbReference type="Proteomes" id="UP001310594"/>
    </source>
</evidence>
<evidence type="ECO:0000256" key="4">
    <source>
        <dbReference type="ARBA" id="ARBA00022786"/>
    </source>
</evidence>
<accession>A0AAN8A5Q3</accession>
<gene>
    <name evidence="8" type="ORF">LTR97_000785</name>
</gene>
<proteinExistence type="predicted"/>
<dbReference type="PANTHER" id="PTHR13260">
    <property type="entry name" value="ANAPHASE PROMOTING COMPLEX SUBUNIT 4 APC4"/>
    <property type="match status" value="1"/>
</dbReference>
<dbReference type="AlphaFoldDB" id="A0AAN8A5Q3"/>
<keyword evidence="4" id="KW-0833">Ubl conjugation pathway</keyword>
<dbReference type="PANTHER" id="PTHR13260:SF0">
    <property type="entry name" value="ANAPHASE-PROMOTING COMPLEX SUBUNIT 4"/>
    <property type="match status" value="1"/>
</dbReference>
<keyword evidence="3" id="KW-0498">Mitosis</keyword>
<dbReference type="Pfam" id="PF12896">
    <property type="entry name" value="ANAPC4"/>
    <property type="match status" value="1"/>
</dbReference>
<dbReference type="InterPro" id="IPR024790">
    <property type="entry name" value="APC4_long_dom"/>
</dbReference>
<evidence type="ECO:0000259" key="6">
    <source>
        <dbReference type="Pfam" id="PF12894"/>
    </source>
</evidence>
<dbReference type="InterPro" id="IPR024789">
    <property type="entry name" value="APC4"/>
</dbReference>
<comment type="caution">
    <text evidence="8">The sequence shown here is derived from an EMBL/GenBank/DDBJ whole genome shotgun (WGS) entry which is preliminary data.</text>
</comment>
<dbReference type="Proteomes" id="UP001310594">
    <property type="component" value="Unassembled WGS sequence"/>
</dbReference>
<evidence type="ECO:0000313" key="8">
    <source>
        <dbReference type="EMBL" id="KAK5708245.1"/>
    </source>
</evidence>
<feature type="domain" description="Anaphase-promoting complex subunit 4 long" evidence="7">
    <location>
        <begin position="285"/>
        <end position="473"/>
    </location>
</feature>
<evidence type="ECO:0000256" key="3">
    <source>
        <dbReference type="ARBA" id="ARBA00022776"/>
    </source>
</evidence>
<protein>
    <recommendedName>
        <fullName evidence="1">Anaphase-promoting complex subunit 4</fullName>
    </recommendedName>
</protein>
<dbReference type="GO" id="GO:0070979">
    <property type="term" value="P:protein K11-linked ubiquitination"/>
    <property type="evidence" value="ECO:0007669"/>
    <property type="project" value="TreeGrafter"/>
</dbReference>
<evidence type="ECO:0000259" key="7">
    <source>
        <dbReference type="Pfam" id="PF12896"/>
    </source>
</evidence>
<dbReference type="InterPro" id="IPR024977">
    <property type="entry name" value="Apc4-like_WD40_dom"/>
</dbReference>
<dbReference type="EMBL" id="JAVRQU010000001">
    <property type="protein sequence ID" value="KAK5708245.1"/>
    <property type="molecule type" value="Genomic_DNA"/>
</dbReference>
<dbReference type="GO" id="GO:0031145">
    <property type="term" value="P:anaphase-promoting complex-dependent catabolic process"/>
    <property type="evidence" value="ECO:0007669"/>
    <property type="project" value="InterPro"/>
</dbReference>